<reference evidence="2" key="1">
    <citation type="submission" date="2023-06" db="EMBL/GenBank/DDBJ databases">
        <title>Cytophagales bacterium Strain LB-30, isolated from soil.</title>
        <authorList>
            <person name="Liu B."/>
        </authorList>
    </citation>
    <scope>NUCLEOTIDE SEQUENCE</scope>
    <source>
        <strain evidence="2">LB-30</strain>
    </source>
</reference>
<accession>A0ABT8F6H8</accession>
<dbReference type="EMBL" id="JAUHJS010000005">
    <property type="protein sequence ID" value="MDN4166072.1"/>
    <property type="molecule type" value="Genomic_DNA"/>
</dbReference>
<keyword evidence="3" id="KW-1185">Reference proteome</keyword>
<dbReference type="Proteomes" id="UP001168552">
    <property type="component" value="Unassembled WGS sequence"/>
</dbReference>
<organism evidence="2 3">
    <name type="scientific">Shiella aurantiaca</name>
    <dbReference type="NCBI Taxonomy" id="3058365"/>
    <lineage>
        <taxon>Bacteria</taxon>
        <taxon>Pseudomonadati</taxon>
        <taxon>Bacteroidota</taxon>
        <taxon>Cytophagia</taxon>
        <taxon>Cytophagales</taxon>
        <taxon>Shiellaceae</taxon>
        <taxon>Shiella</taxon>
    </lineage>
</organism>
<evidence type="ECO:0000256" key="1">
    <source>
        <dbReference type="SAM" id="SignalP"/>
    </source>
</evidence>
<sequence>MRLLLLLFSAILLSAPIAQAQQTPTLYLFPGQGSDKRLFDSLRLDETFPVRHIEYGIPAKGSTMQQFAE</sequence>
<dbReference type="RefSeq" id="WP_320004606.1">
    <property type="nucleotide sequence ID" value="NZ_JAUHJS010000005.1"/>
</dbReference>
<feature type="signal peptide" evidence="1">
    <location>
        <begin position="1"/>
        <end position="20"/>
    </location>
</feature>
<name>A0ABT8F6H8_9BACT</name>
<proteinExistence type="predicted"/>
<comment type="caution">
    <text evidence="2">The sequence shown here is derived from an EMBL/GenBank/DDBJ whole genome shotgun (WGS) entry which is preliminary data.</text>
</comment>
<evidence type="ECO:0000313" key="2">
    <source>
        <dbReference type="EMBL" id="MDN4166072.1"/>
    </source>
</evidence>
<feature type="chain" id="PRO_5045055018" description="Alpha/beta hydrolase" evidence="1">
    <location>
        <begin position="21"/>
        <end position="69"/>
    </location>
</feature>
<keyword evidence="1" id="KW-0732">Signal</keyword>
<evidence type="ECO:0008006" key="4">
    <source>
        <dbReference type="Google" id="ProtNLM"/>
    </source>
</evidence>
<protein>
    <recommendedName>
        <fullName evidence="4">Alpha/beta hydrolase</fullName>
    </recommendedName>
</protein>
<evidence type="ECO:0000313" key="3">
    <source>
        <dbReference type="Proteomes" id="UP001168552"/>
    </source>
</evidence>
<gene>
    <name evidence="2" type="ORF">QWY31_11200</name>
</gene>